<sequence length="169" mass="19245">MASTLSDNLSSFPSNHLEFESMEMSEIDGDLMMALLEESNVEEAAEDERLGNVIRSLEAEIDRQESVGMPEDSHDCFGYSASNICDSFDWIDMEMASTSYDDVGKWYAYSSVDNNETVDQMIEYGNNSNFALSQTFAGMEDFSQLYHADEHMYSSLWQETYDPVPVMYQ</sequence>
<dbReference type="PANTHER" id="PTHR37611:SF4">
    <property type="entry name" value="OS06G0538400 PROTEIN"/>
    <property type="match status" value="1"/>
</dbReference>
<organism evidence="1 2">
    <name type="scientific">Aquilegia coerulea</name>
    <name type="common">Rocky mountain columbine</name>
    <dbReference type="NCBI Taxonomy" id="218851"/>
    <lineage>
        <taxon>Eukaryota</taxon>
        <taxon>Viridiplantae</taxon>
        <taxon>Streptophyta</taxon>
        <taxon>Embryophyta</taxon>
        <taxon>Tracheophyta</taxon>
        <taxon>Spermatophyta</taxon>
        <taxon>Magnoliopsida</taxon>
        <taxon>Ranunculales</taxon>
        <taxon>Ranunculaceae</taxon>
        <taxon>Thalictroideae</taxon>
        <taxon>Aquilegia</taxon>
    </lineage>
</organism>
<reference evidence="1 2" key="1">
    <citation type="submission" date="2017-09" db="EMBL/GenBank/DDBJ databases">
        <title>WGS assembly of Aquilegia coerulea Goldsmith.</title>
        <authorList>
            <person name="Hodges S."/>
            <person name="Kramer E."/>
            <person name="Nordborg M."/>
            <person name="Tomkins J."/>
            <person name="Borevitz J."/>
            <person name="Derieg N."/>
            <person name="Yan J."/>
            <person name="Mihaltcheva S."/>
            <person name="Hayes R.D."/>
            <person name="Rokhsar D."/>
        </authorList>
    </citation>
    <scope>NUCLEOTIDE SEQUENCE [LARGE SCALE GENOMIC DNA]</scope>
    <source>
        <strain evidence="2">cv. Goldsmith</strain>
    </source>
</reference>
<dbReference type="AlphaFoldDB" id="A0A2G5DDL2"/>
<proteinExistence type="predicted"/>
<dbReference type="PANTHER" id="PTHR37611">
    <property type="entry name" value="VIRUS-SPECIFIC-SIGNALING-PATHWAY REGULATED PROTEIN-RELATED"/>
    <property type="match status" value="1"/>
</dbReference>
<dbReference type="InParanoid" id="A0A2G5DDL2"/>
<name>A0A2G5DDL2_AQUCA</name>
<evidence type="ECO:0000313" key="2">
    <source>
        <dbReference type="Proteomes" id="UP000230069"/>
    </source>
</evidence>
<evidence type="ECO:0000313" key="1">
    <source>
        <dbReference type="EMBL" id="PIA41573.1"/>
    </source>
</evidence>
<protein>
    <submittedName>
        <fullName evidence="1">Uncharacterized protein</fullName>
    </submittedName>
</protein>
<dbReference type="Proteomes" id="UP000230069">
    <property type="component" value="Unassembled WGS sequence"/>
</dbReference>
<dbReference type="STRING" id="218851.A0A2G5DDL2"/>
<keyword evidence="2" id="KW-1185">Reference proteome</keyword>
<dbReference type="OrthoDB" id="691231at2759"/>
<gene>
    <name evidence="1" type="ORF">AQUCO_02200188v1</name>
</gene>
<accession>A0A2G5DDL2</accession>
<dbReference type="EMBL" id="KZ305039">
    <property type="protein sequence ID" value="PIA41573.1"/>
    <property type="molecule type" value="Genomic_DNA"/>
</dbReference>